<dbReference type="InterPro" id="IPR036259">
    <property type="entry name" value="MFS_trans_sf"/>
</dbReference>
<evidence type="ECO:0000256" key="3">
    <source>
        <dbReference type="ARBA" id="ARBA00022989"/>
    </source>
</evidence>
<protein>
    <submittedName>
        <fullName evidence="6">MFS general substrate transporter</fullName>
    </submittedName>
</protein>
<organism evidence="6 7">
    <name type="scientific">Aureobasidium pullulans</name>
    <name type="common">Black yeast</name>
    <name type="synonym">Pullularia pullulans</name>
    <dbReference type="NCBI Taxonomy" id="5580"/>
    <lineage>
        <taxon>Eukaryota</taxon>
        <taxon>Fungi</taxon>
        <taxon>Dikarya</taxon>
        <taxon>Ascomycota</taxon>
        <taxon>Pezizomycotina</taxon>
        <taxon>Dothideomycetes</taxon>
        <taxon>Dothideomycetidae</taxon>
        <taxon>Dothideales</taxon>
        <taxon>Saccotheciaceae</taxon>
        <taxon>Aureobasidium</taxon>
    </lineage>
</organism>
<comment type="caution">
    <text evidence="6">The sequence shown here is derived from an EMBL/GenBank/DDBJ whole genome shotgun (WGS) entry which is preliminary data.</text>
</comment>
<dbReference type="EMBL" id="QZBN01000230">
    <property type="protein sequence ID" value="THZ49522.1"/>
    <property type="molecule type" value="Genomic_DNA"/>
</dbReference>
<feature type="non-terminal residue" evidence="6">
    <location>
        <position position="236"/>
    </location>
</feature>
<name>A0A4S9VCE9_AURPU</name>
<dbReference type="PANTHER" id="PTHR48022:SF64">
    <property type="entry name" value="MAJOR FACILITATOR SUPERFAMILY (MFS) PROFILE DOMAIN-CONTAINING PROTEIN"/>
    <property type="match status" value="1"/>
</dbReference>
<evidence type="ECO:0000313" key="7">
    <source>
        <dbReference type="Proteomes" id="UP000310121"/>
    </source>
</evidence>
<feature type="transmembrane region" description="Helical" evidence="5">
    <location>
        <begin position="66"/>
        <end position="88"/>
    </location>
</feature>
<evidence type="ECO:0000256" key="4">
    <source>
        <dbReference type="ARBA" id="ARBA00023136"/>
    </source>
</evidence>
<evidence type="ECO:0000313" key="6">
    <source>
        <dbReference type="EMBL" id="THZ49522.1"/>
    </source>
</evidence>
<accession>A0A4S9VCE9</accession>
<dbReference type="GO" id="GO:0016020">
    <property type="term" value="C:membrane"/>
    <property type="evidence" value="ECO:0007669"/>
    <property type="project" value="UniProtKB-SubCell"/>
</dbReference>
<dbReference type="InterPro" id="IPR005828">
    <property type="entry name" value="MFS_sugar_transport-like"/>
</dbReference>
<keyword evidence="2 5" id="KW-0812">Transmembrane</keyword>
<keyword evidence="4 5" id="KW-0472">Membrane</keyword>
<feature type="transmembrane region" description="Helical" evidence="5">
    <location>
        <begin position="100"/>
        <end position="121"/>
    </location>
</feature>
<dbReference type="Pfam" id="PF00083">
    <property type="entry name" value="Sugar_tr"/>
    <property type="match status" value="1"/>
</dbReference>
<reference evidence="6 7" key="1">
    <citation type="submission" date="2018-10" db="EMBL/GenBank/DDBJ databases">
        <title>Fifty Aureobasidium pullulans genomes reveal a recombining polyextremotolerant generalist.</title>
        <authorList>
            <person name="Gostincar C."/>
            <person name="Turk M."/>
            <person name="Zajc J."/>
            <person name="Gunde-Cimerman N."/>
        </authorList>
    </citation>
    <scope>NUCLEOTIDE SEQUENCE [LARGE SCALE GENOMIC DNA]</scope>
    <source>
        <strain evidence="6 7">EXF-3844</strain>
    </source>
</reference>
<feature type="transmembrane region" description="Helical" evidence="5">
    <location>
        <begin position="163"/>
        <end position="184"/>
    </location>
</feature>
<dbReference type="AlphaFoldDB" id="A0A4S9VCE9"/>
<proteinExistence type="predicted"/>
<evidence type="ECO:0000256" key="5">
    <source>
        <dbReference type="SAM" id="Phobius"/>
    </source>
</evidence>
<gene>
    <name evidence="6" type="ORF">D6C90_03418</name>
</gene>
<dbReference type="InterPro" id="IPR050360">
    <property type="entry name" value="MFS_Sugar_Transporters"/>
</dbReference>
<evidence type="ECO:0000256" key="2">
    <source>
        <dbReference type="ARBA" id="ARBA00022692"/>
    </source>
</evidence>
<dbReference type="GO" id="GO:0005351">
    <property type="term" value="F:carbohydrate:proton symporter activity"/>
    <property type="evidence" value="ECO:0007669"/>
    <property type="project" value="TreeGrafter"/>
</dbReference>
<feature type="transmembrane region" description="Helical" evidence="5">
    <location>
        <begin position="196"/>
        <end position="217"/>
    </location>
</feature>
<dbReference type="PANTHER" id="PTHR48022">
    <property type="entry name" value="PLASTIDIC GLUCOSE TRANSPORTER 4"/>
    <property type="match status" value="1"/>
</dbReference>
<evidence type="ECO:0000256" key="1">
    <source>
        <dbReference type="ARBA" id="ARBA00004141"/>
    </source>
</evidence>
<comment type="subcellular location">
    <subcellularLocation>
        <location evidence="1">Membrane</location>
        <topology evidence="1">Multi-pass membrane protein</topology>
    </subcellularLocation>
</comment>
<dbReference type="Gene3D" id="1.20.1250.20">
    <property type="entry name" value="MFS general substrate transporter like domains"/>
    <property type="match status" value="1"/>
</dbReference>
<dbReference type="Proteomes" id="UP000310121">
    <property type="component" value="Unassembled WGS sequence"/>
</dbReference>
<sequence length="236" mass="25906">MLWLVYNDRLEEAKQVLVKYHANGDVGAEVLRVELNEIVQTLEYEKSVQKAGFKALIATRPNRWRFGIVAAVSIFCQISGNNIITYYLGTVLTTIGITGVQTQLAINLGLSVFNLLCAIAGSSVCEKIGRRPSFRKSFLSLSLTCFLFSQIESLNTNIQTKTVISTSIMALLLIIVSALTKQFSTTPTTASSSAQVALIFLFYGAYSLVWTPLAYLYPLEVLSFSLRASGMASYNG</sequence>
<keyword evidence="3 5" id="KW-1133">Transmembrane helix</keyword>
<dbReference type="SUPFAM" id="SSF103473">
    <property type="entry name" value="MFS general substrate transporter"/>
    <property type="match status" value="1"/>
</dbReference>